<dbReference type="SUPFAM" id="SSF51182">
    <property type="entry name" value="RmlC-like cupins"/>
    <property type="match status" value="1"/>
</dbReference>
<comment type="caution">
    <text evidence="1">The sequence shown here is derived from an EMBL/GenBank/DDBJ whole genome shotgun (WGS) entry which is preliminary data.</text>
</comment>
<dbReference type="EMBL" id="VSSQ01057281">
    <property type="protein sequence ID" value="MPN11082.1"/>
    <property type="molecule type" value="Genomic_DNA"/>
</dbReference>
<dbReference type="GO" id="GO:0008830">
    <property type="term" value="F:dTDP-4-dehydrorhamnose 3,5-epimerase activity"/>
    <property type="evidence" value="ECO:0007669"/>
    <property type="project" value="UniProtKB-EC"/>
</dbReference>
<dbReference type="PANTHER" id="PTHR21047:SF2">
    <property type="entry name" value="THYMIDINE DIPHOSPHO-4-KETO-RHAMNOSE 3,5-EPIMERASE"/>
    <property type="match status" value="1"/>
</dbReference>
<sequence>MNFIKTEIPEVFIIEPIIHGDARGYFMESFLLDKFQTSILKTDFVQENESCSKYGVLRGLHYQTEPFAQSKLVRVIKGKIVDIALVIRTGSPTFGQHVAIELSGENKRQLFIPRGFAHGFSVLENDTIVQYKTDNLYSPEHERAILWNDPSLKIDWKIPENDILLSEKDKCHPLLEKADLFDYQRNLY</sequence>
<reference evidence="1" key="1">
    <citation type="submission" date="2019-08" db="EMBL/GenBank/DDBJ databases">
        <authorList>
            <person name="Kucharzyk K."/>
            <person name="Murdoch R.W."/>
            <person name="Higgins S."/>
            <person name="Loffler F."/>
        </authorList>
    </citation>
    <scope>NUCLEOTIDE SEQUENCE</scope>
</reference>
<dbReference type="InterPro" id="IPR014710">
    <property type="entry name" value="RmlC-like_jellyroll"/>
</dbReference>
<dbReference type="PANTHER" id="PTHR21047">
    <property type="entry name" value="DTDP-6-DEOXY-D-GLUCOSE-3,5 EPIMERASE"/>
    <property type="match status" value="1"/>
</dbReference>
<dbReference type="GO" id="GO:0005829">
    <property type="term" value="C:cytosol"/>
    <property type="evidence" value="ECO:0007669"/>
    <property type="project" value="TreeGrafter"/>
</dbReference>
<name>A0A645FBY5_9ZZZZ</name>
<evidence type="ECO:0000313" key="1">
    <source>
        <dbReference type="EMBL" id="MPN11082.1"/>
    </source>
</evidence>
<dbReference type="Pfam" id="PF00908">
    <property type="entry name" value="dTDP_sugar_isom"/>
    <property type="match status" value="1"/>
</dbReference>
<keyword evidence="1" id="KW-0413">Isomerase</keyword>
<gene>
    <name evidence="1" type="primary">rmlC_8</name>
    <name evidence="1" type="ORF">SDC9_158383</name>
</gene>
<dbReference type="CDD" id="cd00438">
    <property type="entry name" value="cupin_RmlC"/>
    <property type="match status" value="1"/>
</dbReference>
<accession>A0A645FBY5</accession>
<dbReference type="GO" id="GO:0000271">
    <property type="term" value="P:polysaccharide biosynthetic process"/>
    <property type="evidence" value="ECO:0007669"/>
    <property type="project" value="TreeGrafter"/>
</dbReference>
<proteinExistence type="predicted"/>
<dbReference type="AlphaFoldDB" id="A0A645FBY5"/>
<dbReference type="NCBIfam" id="TIGR01221">
    <property type="entry name" value="rmlC"/>
    <property type="match status" value="1"/>
</dbReference>
<dbReference type="InterPro" id="IPR011051">
    <property type="entry name" value="RmlC_Cupin_sf"/>
</dbReference>
<dbReference type="InterPro" id="IPR000888">
    <property type="entry name" value="RmlC-like"/>
</dbReference>
<dbReference type="Gene3D" id="2.60.120.10">
    <property type="entry name" value="Jelly Rolls"/>
    <property type="match status" value="1"/>
</dbReference>
<organism evidence="1">
    <name type="scientific">bioreactor metagenome</name>
    <dbReference type="NCBI Taxonomy" id="1076179"/>
    <lineage>
        <taxon>unclassified sequences</taxon>
        <taxon>metagenomes</taxon>
        <taxon>ecological metagenomes</taxon>
    </lineage>
</organism>
<dbReference type="GO" id="GO:0019305">
    <property type="term" value="P:dTDP-rhamnose biosynthetic process"/>
    <property type="evidence" value="ECO:0007669"/>
    <property type="project" value="TreeGrafter"/>
</dbReference>
<dbReference type="EC" id="5.1.3.13" evidence="1"/>
<protein>
    <submittedName>
        <fullName evidence="1">dTDP-4-dehydrorhamnose 3,5-epimerase</fullName>
        <ecNumber evidence="1">5.1.3.13</ecNumber>
    </submittedName>
</protein>